<proteinExistence type="predicted"/>
<reference evidence="1 2" key="1">
    <citation type="submission" date="2019-09" db="EMBL/GenBank/DDBJ databases">
        <title>Draft genome sequence of Psychrobacter nivimaris LAMA 639, in search for biotechnological relevant genes.</title>
        <authorList>
            <person name="Lima A.O.S."/>
            <person name="Staloch B.E.K."/>
            <person name="Freitas R.C."/>
            <person name="Niero H."/>
            <person name="Silva M.A.C."/>
        </authorList>
    </citation>
    <scope>NUCLEOTIDE SEQUENCE [LARGE SCALE GENOMIC DNA]</scope>
    <source>
        <strain evidence="1 2">LAMA 639</strain>
    </source>
</reference>
<protein>
    <recommendedName>
        <fullName evidence="3">DUF3800 domain-containing protein</fullName>
    </recommendedName>
</protein>
<dbReference type="Pfam" id="PF12686">
    <property type="entry name" value="DUF3800"/>
    <property type="match status" value="1"/>
</dbReference>
<keyword evidence="2" id="KW-1185">Reference proteome</keyword>
<dbReference type="AlphaFoldDB" id="A0A6N7BXC3"/>
<name>A0A6N7BXC3_9GAMM</name>
<sequence>MYFYVDESGHTGLNLFDTTQPRLYYGVLSSPLDLDIVAEPALKILRAMLNVDRIHASQLGNGELVKIAPFLRQLAIDLDIRFDLHTVYKPDHAIIQFFDQAFDQGVNPTVPWTSYWTPLRYPLLLKLSELFDENMAKEAWEARIETNDQEAEKKLINVCSSVINNLGMMTDARAKELISDAMNWVIKNPSEICYNISSKEQSLQISPNLVGFQSVILEIHQKLKSTSTEAKAIIVDRQSEFNRAQEYIHNFYQKQNDVHALGVLGMPEMDLRDFPKVPVICTPGDESAGLELVDVYLWIMKRIIEDKSIASELEQLCEDQTNKGELSISDVSLNIIDKRWSEFFEQNMPDISSFTAEELERKEAFYEQDEARRKSHLEK</sequence>
<organism evidence="1 2">
    <name type="scientific">Psychrobacter nivimaris</name>
    <dbReference type="NCBI Taxonomy" id="281738"/>
    <lineage>
        <taxon>Bacteria</taxon>
        <taxon>Pseudomonadati</taxon>
        <taxon>Pseudomonadota</taxon>
        <taxon>Gammaproteobacteria</taxon>
        <taxon>Moraxellales</taxon>
        <taxon>Moraxellaceae</taxon>
        <taxon>Psychrobacter</taxon>
    </lineage>
</organism>
<evidence type="ECO:0008006" key="3">
    <source>
        <dbReference type="Google" id="ProtNLM"/>
    </source>
</evidence>
<comment type="caution">
    <text evidence="1">The sequence shown here is derived from an EMBL/GenBank/DDBJ whole genome shotgun (WGS) entry which is preliminary data.</text>
</comment>
<dbReference type="Proteomes" id="UP000471465">
    <property type="component" value="Unassembled WGS sequence"/>
</dbReference>
<evidence type="ECO:0000313" key="1">
    <source>
        <dbReference type="EMBL" id="KAF0567666.1"/>
    </source>
</evidence>
<gene>
    <name evidence="1" type="ORF">FQV37_1896</name>
</gene>
<accession>A0A6N7BXC3</accession>
<dbReference type="RefSeq" id="WP_160023428.1">
    <property type="nucleotide sequence ID" value="NZ_VZIZ01000038.1"/>
</dbReference>
<dbReference type="InterPro" id="IPR024524">
    <property type="entry name" value="DUF3800"/>
</dbReference>
<dbReference type="EMBL" id="VZIZ01000038">
    <property type="protein sequence ID" value="KAF0567666.1"/>
    <property type="molecule type" value="Genomic_DNA"/>
</dbReference>
<evidence type="ECO:0000313" key="2">
    <source>
        <dbReference type="Proteomes" id="UP000471465"/>
    </source>
</evidence>